<dbReference type="CDD" id="cd00484">
    <property type="entry name" value="PEPCK_ATP"/>
    <property type="match status" value="1"/>
</dbReference>
<dbReference type="Gene3D" id="3.40.449.10">
    <property type="entry name" value="Phosphoenolpyruvate Carboxykinase, domain 1"/>
    <property type="match status" value="1"/>
</dbReference>
<comment type="catalytic activity">
    <reaction evidence="9 10">
        <text>oxaloacetate + ATP = phosphoenolpyruvate + ADP + CO2</text>
        <dbReference type="Rhea" id="RHEA:18617"/>
        <dbReference type="ChEBI" id="CHEBI:16452"/>
        <dbReference type="ChEBI" id="CHEBI:16526"/>
        <dbReference type="ChEBI" id="CHEBI:30616"/>
        <dbReference type="ChEBI" id="CHEBI:58702"/>
        <dbReference type="ChEBI" id="CHEBI:456216"/>
        <dbReference type="EC" id="4.1.1.49"/>
    </reaction>
</comment>
<dbReference type="PIRSF" id="PIRSF006294">
    <property type="entry name" value="PEP_crbxkin"/>
    <property type="match status" value="1"/>
</dbReference>
<feature type="binding site" evidence="10">
    <location>
        <position position="256"/>
    </location>
    <ligand>
        <name>Mn(2+)</name>
        <dbReference type="ChEBI" id="CHEBI:29035"/>
    </ligand>
</feature>
<evidence type="ECO:0000256" key="1">
    <source>
        <dbReference type="ARBA" id="ARBA00004742"/>
    </source>
</evidence>
<dbReference type="GO" id="GO:0004612">
    <property type="term" value="F:phosphoenolpyruvate carboxykinase (ATP) activity"/>
    <property type="evidence" value="ECO:0007669"/>
    <property type="project" value="UniProtKB-UniRule"/>
</dbReference>
<accession>A0A832AUW4</accession>
<feature type="binding site" evidence="10">
    <location>
        <position position="219"/>
    </location>
    <ligand>
        <name>Mn(2+)</name>
        <dbReference type="ChEBI" id="CHEBI:29035"/>
    </ligand>
</feature>
<dbReference type="Pfam" id="PF01293">
    <property type="entry name" value="PEPCK_ATP"/>
    <property type="match status" value="1"/>
</dbReference>
<dbReference type="PANTHER" id="PTHR30031:SF0">
    <property type="entry name" value="PHOSPHOENOLPYRUVATE CARBOXYKINASE (ATP)"/>
    <property type="match status" value="1"/>
</dbReference>
<comment type="pathway">
    <text evidence="1 10">Carbohydrate biosynthesis; gluconeogenesis.</text>
</comment>
<dbReference type="PROSITE" id="PS00532">
    <property type="entry name" value="PEPCK_ATP"/>
    <property type="match status" value="1"/>
</dbReference>
<keyword evidence="10" id="KW-0464">Manganese</keyword>
<dbReference type="SUPFAM" id="SSF68923">
    <property type="entry name" value="PEP carboxykinase N-terminal domain"/>
    <property type="match status" value="1"/>
</dbReference>
<feature type="binding site" evidence="10">
    <location>
        <position position="58"/>
    </location>
    <ligand>
        <name>substrate</name>
    </ligand>
</feature>
<keyword evidence="6 10" id="KW-0210">Decarboxylase</keyword>
<evidence type="ECO:0000256" key="9">
    <source>
        <dbReference type="ARBA" id="ARBA00047371"/>
    </source>
</evidence>
<dbReference type="AlphaFoldDB" id="A0A832AUW4"/>
<keyword evidence="7 10" id="KW-0067">ATP-binding</keyword>
<sequence>MEVVMIENQLKDLQITNLKKVYRNLPTPILVEEILKRNEGVIAHLGPIVVKSGKYTGRSPKDKYIVKQDPSKQQVWWGKENQEISPEAFDNLYKKTVSYLQQKELFVMDGYAGADPRYRLPIRVISTLAWQSLFTRNMFIRELDPKKLENFEPGFTVIAAPEFNAIPEIDGTRSEVFVLLNFEKKIVLIGGSGYSGEIKKSIFSVMNYLMPLKGIMSMHASANLGKGGDVAIFFGLSGTGKTTLSSDPERFLIGDDEHGWSDDGVFNFEGGCYAKVINLSKDDEPLIYETTRKFGTILENVVIDEKLRRVDLFDDSITENTRASYPINYIPNALKEGVGPHPKNIIMLTYDAFGVLPPVSKLTTQQAMYHFISGYTAKVAGTEAGVEEPTAVFSTCFGAPFMVLPPTVYAKLLGEKITKHNVHCWLVNTGLNGGPYGVGKRISISHTRAIIRAILNNELNDVDYEVLPIFNLHMPKTCPEVPSNILNPRQSWKDKDAYDTQLKKLALAFKKNIESFGFEIDKSIIDAGPQI</sequence>
<dbReference type="InterPro" id="IPR013035">
    <property type="entry name" value="PEP_carboxykinase_C"/>
</dbReference>
<feature type="binding site" evidence="10">
    <location>
        <begin position="441"/>
        <end position="442"/>
    </location>
    <ligand>
        <name>ATP</name>
        <dbReference type="ChEBI" id="CHEBI:30616"/>
    </ligand>
</feature>
<dbReference type="InterPro" id="IPR015994">
    <property type="entry name" value="PEPCK_ATP_CS"/>
</dbReference>
<comment type="similarity">
    <text evidence="2 10">Belongs to the phosphoenolpyruvate carboxykinase (ATP) family.</text>
</comment>
<comment type="cofactor">
    <cofactor evidence="10">
        <name>Mn(2+)</name>
        <dbReference type="ChEBI" id="CHEBI:29035"/>
    </cofactor>
    <text evidence="10">Binds 1 Mn(2+) ion per subunit.</text>
</comment>
<comment type="caution">
    <text evidence="11">The sequence shown here is derived from an EMBL/GenBank/DDBJ whole genome shotgun (WGS) entry which is preliminary data.</text>
</comment>
<keyword evidence="10" id="KW-0479">Metal-binding</keyword>
<dbReference type="Gene3D" id="3.90.228.20">
    <property type="match status" value="1"/>
</dbReference>
<dbReference type="GO" id="GO:0016301">
    <property type="term" value="F:kinase activity"/>
    <property type="evidence" value="ECO:0007669"/>
    <property type="project" value="UniProtKB-KW"/>
</dbReference>
<comment type="function">
    <text evidence="10">Involved in the gluconeogenesis. Catalyzes the conversion of oxaloacetate (OAA) to phosphoenolpyruvate (PEP) through direct phosphoryl transfer between the nucleoside triphosphate and OAA.</text>
</comment>
<dbReference type="NCBIfam" id="NF006820">
    <property type="entry name" value="PRK09344.1-2"/>
    <property type="match status" value="1"/>
</dbReference>
<reference evidence="11" key="1">
    <citation type="journal article" date="2020" name="mSystems">
        <title>Genome- and Community-Level Interaction Insights into Carbon Utilization and Element Cycling Functions of Hydrothermarchaeota in Hydrothermal Sediment.</title>
        <authorList>
            <person name="Zhou Z."/>
            <person name="Liu Y."/>
            <person name="Xu W."/>
            <person name="Pan J."/>
            <person name="Luo Z.H."/>
            <person name="Li M."/>
        </authorList>
    </citation>
    <scope>NUCLEOTIDE SEQUENCE [LARGE SCALE GENOMIC DNA]</scope>
    <source>
        <strain evidence="11">SpSt-972</strain>
    </source>
</reference>
<evidence type="ECO:0000256" key="7">
    <source>
        <dbReference type="ARBA" id="ARBA00022840"/>
    </source>
</evidence>
<feature type="binding site" evidence="10">
    <location>
        <position position="219"/>
    </location>
    <ligand>
        <name>ATP</name>
        <dbReference type="ChEBI" id="CHEBI:30616"/>
    </ligand>
</feature>
<evidence type="ECO:0000256" key="4">
    <source>
        <dbReference type="ARBA" id="ARBA00022432"/>
    </source>
</evidence>
<dbReference type="EMBL" id="DTPL01000139">
    <property type="protein sequence ID" value="HGA37607.1"/>
    <property type="molecule type" value="Genomic_DNA"/>
</dbReference>
<dbReference type="GO" id="GO:0005524">
    <property type="term" value="F:ATP binding"/>
    <property type="evidence" value="ECO:0007669"/>
    <property type="project" value="UniProtKB-UniRule"/>
</dbReference>
<gene>
    <name evidence="10 11" type="primary">pckA</name>
    <name evidence="11" type="ORF">ENX80_02135</name>
</gene>
<dbReference type="GO" id="GO:0046872">
    <property type="term" value="F:metal ion binding"/>
    <property type="evidence" value="ECO:0007669"/>
    <property type="project" value="UniProtKB-KW"/>
</dbReference>
<dbReference type="Gene3D" id="2.170.8.10">
    <property type="entry name" value="Phosphoenolpyruvate Carboxykinase, domain 2"/>
    <property type="match status" value="1"/>
</dbReference>
<dbReference type="EC" id="4.1.1.49" evidence="3 10"/>
<evidence type="ECO:0000256" key="5">
    <source>
        <dbReference type="ARBA" id="ARBA00022741"/>
    </source>
</evidence>
<feature type="binding site" evidence="10">
    <location>
        <position position="322"/>
    </location>
    <ligand>
        <name>substrate</name>
    </ligand>
</feature>
<name>A0A832AUW4_DESAE</name>
<evidence type="ECO:0000256" key="3">
    <source>
        <dbReference type="ARBA" id="ARBA00012363"/>
    </source>
</evidence>
<keyword evidence="5 10" id="KW-0547">Nucleotide-binding</keyword>
<evidence type="ECO:0000256" key="8">
    <source>
        <dbReference type="ARBA" id="ARBA00023239"/>
    </source>
</evidence>
<dbReference type="NCBIfam" id="TIGR00224">
    <property type="entry name" value="pckA"/>
    <property type="match status" value="1"/>
</dbReference>
<feature type="binding site" evidence="10">
    <location>
        <position position="322"/>
    </location>
    <ligand>
        <name>ATP</name>
        <dbReference type="ChEBI" id="CHEBI:30616"/>
    </ligand>
</feature>
<evidence type="ECO:0000256" key="10">
    <source>
        <dbReference type="HAMAP-Rule" id="MF_00453"/>
    </source>
</evidence>
<dbReference type="HAMAP" id="MF_00453">
    <property type="entry name" value="PEPCK_ATP"/>
    <property type="match status" value="1"/>
</dbReference>
<dbReference type="NCBIfam" id="NF006821">
    <property type="entry name" value="PRK09344.1-3"/>
    <property type="match status" value="1"/>
</dbReference>
<keyword evidence="8 10" id="KW-0456">Lyase</keyword>
<evidence type="ECO:0000256" key="6">
    <source>
        <dbReference type="ARBA" id="ARBA00022793"/>
    </source>
</evidence>
<dbReference type="GO" id="GO:0006094">
    <property type="term" value="P:gluconeogenesis"/>
    <property type="evidence" value="ECO:0007669"/>
    <property type="project" value="UniProtKB-UniRule"/>
</dbReference>
<keyword evidence="11" id="KW-0670">Pyruvate</keyword>
<keyword evidence="11" id="KW-0418">Kinase</keyword>
<dbReference type="InterPro" id="IPR001272">
    <property type="entry name" value="PEP_carboxykinase_ATP"/>
</dbReference>
<evidence type="ECO:0000313" key="11">
    <source>
        <dbReference type="EMBL" id="HGA37607.1"/>
    </source>
</evidence>
<feature type="binding site" evidence="10">
    <location>
        <position position="200"/>
    </location>
    <ligand>
        <name>Mn(2+)</name>
        <dbReference type="ChEBI" id="CHEBI:29035"/>
    </ligand>
</feature>
<dbReference type="UniPathway" id="UPA00138"/>
<organism evidence="11">
    <name type="scientific">Desulfurella acetivorans</name>
    <dbReference type="NCBI Taxonomy" id="33002"/>
    <lineage>
        <taxon>Bacteria</taxon>
        <taxon>Pseudomonadati</taxon>
        <taxon>Campylobacterota</taxon>
        <taxon>Desulfurellia</taxon>
        <taxon>Desulfurellales</taxon>
        <taxon>Desulfurellaceae</taxon>
        <taxon>Desulfurella</taxon>
    </lineage>
</organism>
<evidence type="ECO:0000256" key="2">
    <source>
        <dbReference type="ARBA" id="ARBA00006052"/>
    </source>
</evidence>
<keyword evidence="10" id="KW-0963">Cytoplasm</keyword>
<feature type="binding site" evidence="10">
    <location>
        <position position="284"/>
    </location>
    <ligand>
        <name>ATP</name>
        <dbReference type="ChEBI" id="CHEBI:30616"/>
    </ligand>
</feature>
<comment type="subcellular location">
    <subcellularLocation>
        <location evidence="10">Cytoplasm</location>
    </subcellularLocation>
</comment>
<dbReference type="GO" id="GO:0005829">
    <property type="term" value="C:cytosol"/>
    <property type="evidence" value="ECO:0007669"/>
    <property type="project" value="TreeGrafter"/>
</dbReference>
<feature type="binding site" evidence="10">
    <location>
        <position position="447"/>
    </location>
    <ligand>
        <name>ATP</name>
        <dbReference type="ChEBI" id="CHEBI:30616"/>
    </ligand>
</feature>
<keyword evidence="4 10" id="KW-0312">Gluconeogenesis</keyword>
<feature type="binding site" evidence="10">
    <location>
        <position position="200"/>
    </location>
    <ligand>
        <name>substrate</name>
    </ligand>
</feature>
<dbReference type="PANTHER" id="PTHR30031">
    <property type="entry name" value="PHOSPHOENOLPYRUVATE CARBOXYKINASE ATP"/>
    <property type="match status" value="1"/>
</dbReference>
<dbReference type="InterPro" id="IPR008210">
    <property type="entry name" value="PEP_carboxykinase_N"/>
</dbReference>
<dbReference type="SUPFAM" id="SSF53795">
    <property type="entry name" value="PEP carboxykinase-like"/>
    <property type="match status" value="1"/>
</dbReference>
<feature type="binding site" evidence="10">
    <location>
        <position position="200"/>
    </location>
    <ligand>
        <name>ATP</name>
        <dbReference type="ChEBI" id="CHEBI:30616"/>
    </ligand>
</feature>
<proteinExistence type="inferred from homology"/>
<feature type="binding site" evidence="10">
    <location>
        <position position="194"/>
    </location>
    <ligand>
        <name>substrate</name>
    </ligand>
</feature>
<protein>
    <recommendedName>
        <fullName evidence="3 10">Phosphoenolpyruvate carboxykinase (ATP)</fullName>
        <shortName evidence="10">PCK</shortName>
        <shortName evidence="10">PEP carboxykinase</shortName>
        <shortName evidence="10">PEPCK</shortName>
        <ecNumber evidence="3 10">4.1.1.49</ecNumber>
    </recommendedName>
</protein>
<feature type="binding site" evidence="10">
    <location>
        <begin position="235"/>
        <end position="243"/>
    </location>
    <ligand>
        <name>ATP</name>
        <dbReference type="ChEBI" id="CHEBI:30616"/>
    </ligand>
</feature>
<keyword evidence="11" id="KW-0808">Transferase</keyword>